<dbReference type="EMBL" id="UOGI01000039">
    <property type="protein sequence ID" value="VAX29015.1"/>
    <property type="molecule type" value="Genomic_DNA"/>
</dbReference>
<evidence type="ECO:0000313" key="1">
    <source>
        <dbReference type="EMBL" id="VAX29015.1"/>
    </source>
</evidence>
<reference evidence="1" key="1">
    <citation type="submission" date="2018-06" db="EMBL/GenBank/DDBJ databases">
        <authorList>
            <person name="Zhirakovskaya E."/>
        </authorList>
    </citation>
    <scope>NUCLEOTIDE SEQUENCE</scope>
</reference>
<name>A0A3B1DB43_9ZZZZ</name>
<sequence>MLVIGEKINVLAPAVYESLVSGDFSGSKEHGGIEQYLSGIERG</sequence>
<proteinExistence type="predicted"/>
<dbReference type="AlphaFoldDB" id="A0A3B1DB43"/>
<organism evidence="1">
    <name type="scientific">hydrothermal vent metagenome</name>
    <dbReference type="NCBI Taxonomy" id="652676"/>
    <lineage>
        <taxon>unclassified sequences</taxon>
        <taxon>metagenomes</taxon>
        <taxon>ecological metagenomes</taxon>
    </lineage>
</organism>
<accession>A0A3B1DB43</accession>
<protein>
    <submittedName>
        <fullName evidence="1">Uncharacterized protein</fullName>
    </submittedName>
</protein>
<gene>
    <name evidence="1" type="ORF">MNBD_NITROSPIRAE03-1898</name>
</gene>